<evidence type="ECO:0000259" key="2">
    <source>
        <dbReference type="Pfam" id="PF12680"/>
    </source>
</evidence>
<dbReference type="Gene3D" id="3.10.450.50">
    <property type="match status" value="1"/>
</dbReference>
<dbReference type="Proteomes" id="UP000245992">
    <property type="component" value="Unassembled WGS sequence"/>
</dbReference>
<dbReference type="GO" id="GO:0016853">
    <property type="term" value="F:isomerase activity"/>
    <property type="evidence" value="ECO:0007669"/>
    <property type="project" value="UniProtKB-KW"/>
</dbReference>
<feature type="region of interest" description="Disordered" evidence="1">
    <location>
        <begin position="161"/>
        <end position="184"/>
    </location>
</feature>
<protein>
    <submittedName>
        <fullName evidence="3">Ketosteroid isomerase</fullName>
    </submittedName>
</protein>
<dbReference type="Pfam" id="PF12680">
    <property type="entry name" value="SnoaL_2"/>
    <property type="match status" value="1"/>
</dbReference>
<dbReference type="EMBL" id="AZSP01000148">
    <property type="protein sequence ID" value="PVE11236.1"/>
    <property type="molecule type" value="Genomic_DNA"/>
</dbReference>
<sequence length="184" mass="20929">MEEGPRVKTAFKDLDEPARRVRMEATIRTYFEGCNEADVAKMAGTFHPDAVHYFPPGIGGPWRGARTIAENWRRLTLTIGSAWTIDRLITDPASHQAVIEWTHYKTKLNGYLRGDEWYAFDPDSGLITEIRAYYASRSDGRDHVELEGFDYAERGYHLSCPVSRPHPDAEYASPEPARQRKGPS</sequence>
<name>A0A2T7T836_9ACTN</name>
<dbReference type="SUPFAM" id="SSF54427">
    <property type="entry name" value="NTF2-like"/>
    <property type="match status" value="1"/>
</dbReference>
<reference evidence="3 4" key="1">
    <citation type="submission" date="2013-12" db="EMBL/GenBank/DDBJ databases">
        <title>Annotated genome of Streptomyces scopuliridis.</title>
        <authorList>
            <person name="Olson J.B."/>
        </authorList>
    </citation>
    <scope>NUCLEOTIDE SEQUENCE [LARGE SCALE GENOMIC DNA]</scope>
    <source>
        <strain evidence="3 4">RB72</strain>
    </source>
</reference>
<dbReference type="InterPro" id="IPR032710">
    <property type="entry name" value="NTF2-like_dom_sf"/>
</dbReference>
<keyword evidence="4" id="KW-1185">Reference proteome</keyword>
<evidence type="ECO:0000313" key="4">
    <source>
        <dbReference type="Proteomes" id="UP000245992"/>
    </source>
</evidence>
<dbReference type="STRING" id="1440053.GCA_000718095_00252"/>
<dbReference type="InterPro" id="IPR037401">
    <property type="entry name" value="SnoaL-like"/>
</dbReference>
<evidence type="ECO:0000313" key="3">
    <source>
        <dbReference type="EMBL" id="PVE11236.1"/>
    </source>
</evidence>
<gene>
    <name evidence="3" type="ORF">Y717_16515</name>
</gene>
<comment type="caution">
    <text evidence="3">The sequence shown here is derived from an EMBL/GenBank/DDBJ whole genome shotgun (WGS) entry which is preliminary data.</text>
</comment>
<feature type="domain" description="SnoaL-like" evidence="2">
    <location>
        <begin position="27"/>
        <end position="128"/>
    </location>
</feature>
<evidence type="ECO:0000256" key="1">
    <source>
        <dbReference type="SAM" id="MobiDB-lite"/>
    </source>
</evidence>
<proteinExistence type="predicted"/>
<organism evidence="3 4">
    <name type="scientific">Streptomyces scopuliridis RB72</name>
    <dbReference type="NCBI Taxonomy" id="1440053"/>
    <lineage>
        <taxon>Bacteria</taxon>
        <taxon>Bacillati</taxon>
        <taxon>Actinomycetota</taxon>
        <taxon>Actinomycetes</taxon>
        <taxon>Kitasatosporales</taxon>
        <taxon>Streptomycetaceae</taxon>
        <taxon>Streptomyces</taxon>
    </lineage>
</organism>
<dbReference type="AlphaFoldDB" id="A0A2T7T836"/>
<keyword evidence="3" id="KW-0413">Isomerase</keyword>
<accession>A0A2T7T836</accession>